<dbReference type="GO" id="GO:0008283">
    <property type="term" value="P:cell population proliferation"/>
    <property type="evidence" value="ECO:0007669"/>
    <property type="project" value="UniProtKB-UniRule"/>
</dbReference>
<keyword evidence="3 9" id="KW-0217">Developmental protein</keyword>
<evidence type="ECO:0000256" key="9">
    <source>
        <dbReference type="RuleBase" id="RU368031"/>
    </source>
</evidence>
<dbReference type="GO" id="GO:0008083">
    <property type="term" value="F:growth factor activity"/>
    <property type="evidence" value="ECO:0007669"/>
    <property type="project" value="UniProtKB-UniRule"/>
</dbReference>
<name>A0A9C6TFZ9_ARADU</name>
<dbReference type="AlphaFoldDB" id="A0A9C6TFZ9"/>
<dbReference type="PANTHER" id="PTHR33285">
    <property type="entry name" value="PHYTOSULFOKINES 3"/>
    <property type="match status" value="1"/>
</dbReference>
<accession>A0A9C6TFZ9</accession>
<keyword evidence="4 9" id="KW-0964">Secreted</keyword>
<dbReference type="GO" id="GO:0005576">
    <property type="term" value="C:extracellular region"/>
    <property type="evidence" value="ECO:0007669"/>
    <property type="project" value="UniProtKB-SubCell"/>
</dbReference>
<keyword evidence="8 9" id="KW-0339">Growth factor</keyword>
<keyword evidence="7 9" id="KW-0221">Differentiation</keyword>
<evidence type="ECO:0000256" key="4">
    <source>
        <dbReference type="ARBA" id="ARBA00022525"/>
    </source>
</evidence>
<dbReference type="PANTHER" id="PTHR33285:SF33">
    <property type="entry name" value="PHYTOSULFOKINE"/>
    <property type="match status" value="1"/>
</dbReference>
<evidence type="ECO:0000256" key="1">
    <source>
        <dbReference type="ARBA" id="ARBA00004613"/>
    </source>
</evidence>
<keyword evidence="10" id="KW-1185">Reference proteome</keyword>
<evidence type="ECO:0000256" key="3">
    <source>
        <dbReference type="ARBA" id="ARBA00022473"/>
    </source>
</evidence>
<dbReference type="InterPro" id="IPR009438">
    <property type="entry name" value="Phytosulfokine"/>
</dbReference>
<comment type="similarity">
    <text evidence="2 9">Belongs to the phytosulfokine family.</text>
</comment>
<dbReference type="Pfam" id="PF06404">
    <property type="entry name" value="PSK"/>
    <property type="match status" value="1"/>
</dbReference>
<dbReference type="GeneID" id="107476379"/>
<keyword evidence="5 9" id="KW-0765">Sulfation</keyword>
<evidence type="ECO:0000313" key="11">
    <source>
        <dbReference type="RefSeq" id="XP_052113437.1"/>
    </source>
</evidence>
<evidence type="ECO:0000256" key="8">
    <source>
        <dbReference type="ARBA" id="ARBA00023030"/>
    </source>
</evidence>
<dbReference type="GO" id="GO:0030154">
    <property type="term" value="P:cell differentiation"/>
    <property type="evidence" value="ECO:0007669"/>
    <property type="project" value="UniProtKB-UniRule"/>
</dbReference>
<comment type="subcellular location">
    <subcellularLocation>
        <location evidence="1 9">Secreted</location>
    </subcellularLocation>
</comment>
<evidence type="ECO:0000256" key="5">
    <source>
        <dbReference type="ARBA" id="ARBA00022641"/>
    </source>
</evidence>
<reference evidence="11" key="2">
    <citation type="submission" date="2025-08" db="UniProtKB">
        <authorList>
            <consortium name="RefSeq"/>
        </authorList>
    </citation>
    <scope>IDENTIFICATION</scope>
    <source>
        <tissue evidence="11">Whole plant</tissue>
    </source>
</reference>
<dbReference type="RefSeq" id="XP_052113437.1">
    <property type="nucleotide sequence ID" value="XM_052257477.1"/>
</dbReference>
<evidence type="ECO:0000256" key="6">
    <source>
        <dbReference type="ARBA" id="ARBA00022729"/>
    </source>
</evidence>
<feature type="signal peptide" evidence="9">
    <location>
        <begin position="1"/>
        <end position="21"/>
    </location>
</feature>
<evidence type="ECO:0000256" key="2">
    <source>
        <dbReference type="ARBA" id="ARBA00010781"/>
    </source>
</evidence>
<comment type="function">
    <text evidence="9">Promotes plant cell differentiation, organogenesis and somatic embryogenesis as well as cell proliferation.</text>
</comment>
<sequence>MKQKIALLFFVLLLFSFSAYARLLLQQEGPKQGQNEVIIANTLVHTSHNDELKDDIIEELMGYENCDEKNEECYGRRMTLEAHLDYIYTQNMQRYLMFSHTLNQKMMICIS</sequence>
<comment type="PTM">
    <text evidence="9">PSK-alpha is produced by endopeptidase digestion. PSK-beta is produced from PSK-alpha by exopeptidase digestion.</text>
</comment>
<proteinExistence type="inferred from homology"/>
<evidence type="ECO:0000313" key="10">
    <source>
        <dbReference type="Proteomes" id="UP000515211"/>
    </source>
</evidence>
<comment type="PTM">
    <text evidence="9">Sulfation is important for activity and for the binding to a putative membrane receptor.</text>
</comment>
<feature type="chain" id="PRO_5039754262" description="Phytosulfokine" evidence="9">
    <location>
        <begin position="22"/>
        <end position="111"/>
    </location>
</feature>
<keyword evidence="6 9" id="KW-0732">Signal</keyword>
<evidence type="ECO:0000256" key="7">
    <source>
        <dbReference type="ARBA" id="ARBA00022782"/>
    </source>
</evidence>
<protein>
    <recommendedName>
        <fullName evidence="9">Phytosulfokine</fullName>
    </recommendedName>
    <component>
        <recommendedName>
            <fullName evidence="9">Phytosulfokine-alpha</fullName>
            <shortName evidence="9">PSK-alpha</shortName>
            <shortName evidence="9">Phytosulfokine-a</shortName>
        </recommendedName>
    </component>
    <component>
        <recommendedName>
            <fullName evidence="9">Phytosulfokine-beta</fullName>
            <shortName evidence="9">PSK-beta</shortName>
            <shortName evidence="9">Phytosulfokine-b</shortName>
        </recommendedName>
    </component>
</protein>
<organism evidence="10 11">
    <name type="scientific">Arachis duranensis</name>
    <name type="common">Wild peanut</name>
    <dbReference type="NCBI Taxonomy" id="130453"/>
    <lineage>
        <taxon>Eukaryota</taxon>
        <taxon>Viridiplantae</taxon>
        <taxon>Streptophyta</taxon>
        <taxon>Embryophyta</taxon>
        <taxon>Tracheophyta</taxon>
        <taxon>Spermatophyta</taxon>
        <taxon>Magnoliopsida</taxon>
        <taxon>eudicotyledons</taxon>
        <taxon>Gunneridae</taxon>
        <taxon>Pentapetalae</taxon>
        <taxon>rosids</taxon>
        <taxon>fabids</taxon>
        <taxon>Fabales</taxon>
        <taxon>Fabaceae</taxon>
        <taxon>Papilionoideae</taxon>
        <taxon>50 kb inversion clade</taxon>
        <taxon>dalbergioids sensu lato</taxon>
        <taxon>Dalbergieae</taxon>
        <taxon>Pterocarpus clade</taxon>
        <taxon>Arachis</taxon>
    </lineage>
</organism>
<gene>
    <name evidence="11" type="primary">LOC107476379</name>
</gene>
<dbReference type="Proteomes" id="UP000515211">
    <property type="component" value="Chromosome 2"/>
</dbReference>
<reference evidence="10" key="1">
    <citation type="journal article" date="2016" name="Nat. Genet.">
        <title>The genome sequences of Arachis duranensis and Arachis ipaensis, the diploid ancestors of cultivated peanut.</title>
        <authorList>
            <person name="Bertioli D.J."/>
            <person name="Cannon S.B."/>
            <person name="Froenicke L."/>
            <person name="Huang G."/>
            <person name="Farmer A.D."/>
            <person name="Cannon E.K."/>
            <person name="Liu X."/>
            <person name="Gao D."/>
            <person name="Clevenger J."/>
            <person name="Dash S."/>
            <person name="Ren L."/>
            <person name="Moretzsohn M.C."/>
            <person name="Shirasawa K."/>
            <person name="Huang W."/>
            <person name="Vidigal B."/>
            <person name="Abernathy B."/>
            <person name="Chu Y."/>
            <person name="Niederhuth C.E."/>
            <person name="Umale P."/>
            <person name="Araujo A.C."/>
            <person name="Kozik A."/>
            <person name="Kim K.D."/>
            <person name="Burow M.D."/>
            <person name="Varshney R.K."/>
            <person name="Wang X."/>
            <person name="Zhang X."/>
            <person name="Barkley N."/>
            <person name="Guimaraes P.M."/>
            <person name="Isobe S."/>
            <person name="Guo B."/>
            <person name="Liao B."/>
            <person name="Stalker H.T."/>
            <person name="Schmitz R.J."/>
            <person name="Scheffler B.E."/>
            <person name="Leal-Bertioli S.C."/>
            <person name="Xun X."/>
            <person name="Jackson S.A."/>
            <person name="Michelmore R."/>
            <person name="Ozias-Akins P."/>
        </authorList>
    </citation>
    <scope>NUCLEOTIDE SEQUENCE [LARGE SCALE GENOMIC DNA]</scope>
    <source>
        <strain evidence="10">cv. V14167</strain>
    </source>
</reference>